<dbReference type="EMBL" id="JASCZI010189279">
    <property type="protein sequence ID" value="MED6191071.1"/>
    <property type="molecule type" value="Genomic_DNA"/>
</dbReference>
<feature type="region of interest" description="Disordered" evidence="1">
    <location>
        <begin position="59"/>
        <end position="84"/>
    </location>
</feature>
<evidence type="ECO:0000313" key="2">
    <source>
        <dbReference type="EMBL" id="MED6191071.1"/>
    </source>
</evidence>
<organism evidence="2 3">
    <name type="scientific">Stylosanthes scabra</name>
    <dbReference type="NCBI Taxonomy" id="79078"/>
    <lineage>
        <taxon>Eukaryota</taxon>
        <taxon>Viridiplantae</taxon>
        <taxon>Streptophyta</taxon>
        <taxon>Embryophyta</taxon>
        <taxon>Tracheophyta</taxon>
        <taxon>Spermatophyta</taxon>
        <taxon>Magnoliopsida</taxon>
        <taxon>eudicotyledons</taxon>
        <taxon>Gunneridae</taxon>
        <taxon>Pentapetalae</taxon>
        <taxon>rosids</taxon>
        <taxon>fabids</taxon>
        <taxon>Fabales</taxon>
        <taxon>Fabaceae</taxon>
        <taxon>Papilionoideae</taxon>
        <taxon>50 kb inversion clade</taxon>
        <taxon>dalbergioids sensu lato</taxon>
        <taxon>Dalbergieae</taxon>
        <taxon>Pterocarpus clade</taxon>
        <taxon>Stylosanthes</taxon>
    </lineage>
</organism>
<gene>
    <name evidence="2" type="ORF">PIB30_112448</name>
</gene>
<sequence length="143" mass="16818">INWPFLILHHMLRIKGKDTSGGIGYLCLWTRIFNYLSIDVSNEVVKHLNARCEINEATLHHMGRGKEEAPPHQAQEPQAEQSEPSMRDLMGIMQRMELNQQHLSQQIINIQQEQQKIWRSVRRIEAHTFNEDYNMPSDDEDQD</sequence>
<feature type="compositionally biased region" description="Low complexity" evidence="1">
    <location>
        <begin position="71"/>
        <end position="84"/>
    </location>
</feature>
<accession>A0ABU6WYU6</accession>
<comment type="caution">
    <text evidence="2">The sequence shown here is derived from an EMBL/GenBank/DDBJ whole genome shotgun (WGS) entry which is preliminary data.</text>
</comment>
<protein>
    <submittedName>
        <fullName evidence="2">Uncharacterized protein</fullName>
    </submittedName>
</protein>
<name>A0ABU6WYU6_9FABA</name>
<keyword evidence="3" id="KW-1185">Reference proteome</keyword>
<evidence type="ECO:0000313" key="3">
    <source>
        <dbReference type="Proteomes" id="UP001341840"/>
    </source>
</evidence>
<proteinExistence type="predicted"/>
<evidence type="ECO:0000256" key="1">
    <source>
        <dbReference type="SAM" id="MobiDB-lite"/>
    </source>
</evidence>
<dbReference type="Proteomes" id="UP001341840">
    <property type="component" value="Unassembled WGS sequence"/>
</dbReference>
<reference evidence="2 3" key="1">
    <citation type="journal article" date="2023" name="Plants (Basel)">
        <title>Bridging the Gap: Combining Genomics and Transcriptomics Approaches to Understand Stylosanthes scabra, an Orphan Legume from the Brazilian Caatinga.</title>
        <authorList>
            <person name="Ferreira-Neto J.R.C."/>
            <person name="da Silva M.D."/>
            <person name="Binneck E."/>
            <person name="de Melo N.F."/>
            <person name="da Silva R.H."/>
            <person name="de Melo A.L.T.M."/>
            <person name="Pandolfi V."/>
            <person name="Bustamante F.O."/>
            <person name="Brasileiro-Vidal A.C."/>
            <person name="Benko-Iseppon A.M."/>
        </authorList>
    </citation>
    <scope>NUCLEOTIDE SEQUENCE [LARGE SCALE GENOMIC DNA]</scope>
    <source>
        <tissue evidence="2">Leaves</tissue>
    </source>
</reference>
<feature type="non-terminal residue" evidence="2">
    <location>
        <position position="1"/>
    </location>
</feature>